<dbReference type="InterPro" id="IPR032527">
    <property type="entry name" value="DUF4959"/>
</dbReference>
<dbReference type="InterPro" id="IPR032164">
    <property type="entry name" value="DUF5000"/>
</dbReference>
<dbReference type="InterPro" id="IPR000421">
    <property type="entry name" value="FA58C"/>
</dbReference>
<dbReference type="Pfam" id="PF16323">
    <property type="entry name" value="DUF4959"/>
    <property type="match status" value="1"/>
</dbReference>
<sequence length="399" mass="44421">MKRINKNLLLFLLSLTVAFSGCKEDQLGPLENNTTPPGKVSNVTIKNGAGNASITFSLPADKDLLYVKAVYYLANGQEMEVKTSYYGNTLLVEGFGDTNEHEVKIYAVNRSEVASEPTIVKVKPLENPIWGVYRSLKAVADFGGLNFKGSNPAKADLAIEVLVLSKGKYVPTAKNIYTAAPEIDQSIRGLDTLTQKFAITIRDRWLNYSDTLFTTLKPLYETVLPKSTYKEVILPTDSPQEYTSTGVSKMWDGNIIDWPSVCLTKTTVLTPQWVTFDLGRTATLSRIVVWNYPEYLNAGRTYYYGGNLKDFEIWGTDNPPADGSFNNWVMLGKYSSTKPSKSAYGVQTSEDYAFANAGISYNFAVGLKKVRYIRIKSINNWQGTSFMSVSEVQLYGDPR</sequence>
<dbReference type="InterPro" id="IPR033431">
    <property type="entry name" value="DUF5126"/>
</dbReference>
<feature type="domain" description="F5/8 type C" evidence="2">
    <location>
        <begin position="258"/>
        <end position="397"/>
    </location>
</feature>
<dbReference type="RefSeq" id="WP_090770927.1">
    <property type="nucleotide sequence ID" value="NZ_FMZH01000008.1"/>
</dbReference>
<evidence type="ECO:0000259" key="2">
    <source>
        <dbReference type="PROSITE" id="PS50022"/>
    </source>
</evidence>
<accession>A0A1G6Y321</accession>
<dbReference type="Pfam" id="PF17166">
    <property type="entry name" value="DUF5126"/>
    <property type="match status" value="1"/>
</dbReference>
<keyword evidence="4" id="KW-1185">Reference proteome</keyword>
<proteinExistence type="predicted"/>
<dbReference type="STRING" id="390242.SAMN04488024_108125"/>
<evidence type="ECO:0000313" key="3">
    <source>
        <dbReference type="EMBL" id="SDD84343.1"/>
    </source>
</evidence>
<gene>
    <name evidence="3" type="ORF">SAMN04488024_108125</name>
</gene>
<dbReference type="Proteomes" id="UP000199455">
    <property type="component" value="Unassembled WGS sequence"/>
</dbReference>
<keyword evidence="1" id="KW-0732">Signal</keyword>
<dbReference type="Gene3D" id="2.60.120.260">
    <property type="entry name" value="Galactose-binding domain-like"/>
    <property type="match status" value="1"/>
</dbReference>
<evidence type="ECO:0000313" key="4">
    <source>
        <dbReference type="Proteomes" id="UP000199455"/>
    </source>
</evidence>
<reference evidence="4" key="1">
    <citation type="submission" date="2016-10" db="EMBL/GenBank/DDBJ databases">
        <authorList>
            <person name="Varghese N."/>
            <person name="Submissions S."/>
        </authorList>
    </citation>
    <scope>NUCLEOTIDE SEQUENCE [LARGE SCALE GENOMIC DNA]</scope>
    <source>
        <strain evidence="4">DSM 18609</strain>
    </source>
</reference>
<dbReference type="Pfam" id="PF16391">
    <property type="entry name" value="DUF5000"/>
    <property type="match status" value="1"/>
</dbReference>
<dbReference type="SUPFAM" id="SSF49785">
    <property type="entry name" value="Galactose-binding domain-like"/>
    <property type="match status" value="1"/>
</dbReference>
<dbReference type="AlphaFoldDB" id="A0A1G6Y321"/>
<dbReference type="PROSITE" id="PS50022">
    <property type="entry name" value="FA58C_3"/>
    <property type="match status" value="1"/>
</dbReference>
<dbReference type="EMBL" id="FMZH01000008">
    <property type="protein sequence ID" value="SDD84343.1"/>
    <property type="molecule type" value="Genomic_DNA"/>
</dbReference>
<evidence type="ECO:0000256" key="1">
    <source>
        <dbReference type="SAM" id="SignalP"/>
    </source>
</evidence>
<organism evidence="3 4">
    <name type="scientific">Pedobacter soli</name>
    <dbReference type="NCBI Taxonomy" id="390242"/>
    <lineage>
        <taxon>Bacteria</taxon>
        <taxon>Pseudomonadati</taxon>
        <taxon>Bacteroidota</taxon>
        <taxon>Sphingobacteriia</taxon>
        <taxon>Sphingobacteriales</taxon>
        <taxon>Sphingobacteriaceae</taxon>
        <taxon>Pedobacter</taxon>
    </lineage>
</organism>
<feature type="signal peptide" evidence="1">
    <location>
        <begin position="1"/>
        <end position="20"/>
    </location>
</feature>
<dbReference type="PROSITE" id="PS51257">
    <property type="entry name" value="PROKAR_LIPOPROTEIN"/>
    <property type="match status" value="1"/>
</dbReference>
<feature type="chain" id="PRO_5011735340" description="F5/8 type C domain-containing protein" evidence="1">
    <location>
        <begin position="21"/>
        <end position="399"/>
    </location>
</feature>
<name>A0A1G6Y321_9SPHI</name>
<dbReference type="InterPro" id="IPR008979">
    <property type="entry name" value="Galactose-bd-like_sf"/>
</dbReference>
<protein>
    <recommendedName>
        <fullName evidence="2">F5/8 type C domain-containing protein</fullName>
    </recommendedName>
</protein>